<gene>
    <name evidence="1" type="ORF">BJX67DRAFT_298713</name>
</gene>
<evidence type="ECO:0000313" key="2">
    <source>
        <dbReference type="Proteomes" id="UP001610432"/>
    </source>
</evidence>
<evidence type="ECO:0000313" key="1">
    <source>
        <dbReference type="EMBL" id="KAL2862349.1"/>
    </source>
</evidence>
<keyword evidence="2" id="KW-1185">Reference proteome</keyword>
<proteinExistence type="predicted"/>
<dbReference type="Proteomes" id="UP001610432">
    <property type="component" value="Unassembled WGS sequence"/>
</dbReference>
<organism evidence="1 2">
    <name type="scientific">Aspergillus lucknowensis</name>
    <dbReference type="NCBI Taxonomy" id="176173"/>
    <lineage>
        <taxon>Eukaryota</taxon>
        <taxon>Fungi</taxon>
        <taxon>Dikarya</taxon>
        <taxon>Ascomycota</taxon>
        <taxon>Pezizomycotina</taxon>
        <taxon>Eurotiomycetes</taxon>
        <taxon>Eurotiomycetidae</taxon>
        <taxon>Eurotiales</taxon>
        <taxon>Aspergillaceae</taxon>
        <taxon>Aspergillus</taxon>
        <taxon>Aspergillus subgen. Nidulantes</taxon>
    </lineage>
</organism>
<accession>A0ABR4LDZ9</accession>
<reference evidence="1 2" key="1">
    <citation type="submission" date="2024-07" db="EMBL/GenBank/DDBJ databases">
        <title>Section-level genome sequencing and comparative genomics of Aspergillus sections Usti and Cavernicolus.</title>
        <authorList>
            <consortium name="Lawrence Berkeley National Laboratory"/>
            <person name="Nybo J.L."/>
            <person name="Vesth T.C."/>
            <person name="Theobald S."/>
            <person name="Frisvad J.C."/>
            <person name="Larsen T.O."/>
            <person name="Kjaerboelling I."/>
            <person name="Rothschild-Mancinelli K."/>
            <person name="Lyhne E.K."/>
            <person name="Kogle M.E."/>
            <person name="Barry K."/>
            <person name="Clum A."/>
            <person name="Na H."/>
            <person name="Ledsgaard L."/>
            <person name="Lin J."/>
            <person name="Lipzen A."/>
            <person name="Kuo A."/>
            <person name="Riley R."/>
            <person name="Mondo S."/>
            <person name="Labutti K."/>
            <person name="Haridas S."/>
            <person name="Pangalinan J."/>
            <person name="Salamov A.A."/>
            <person name="Simmons B.A."/>
            <person name="Magnuson J.K."/>
            <person name="Chen J."/>
            <person name="Drula E."/>
            <person name="Henrissat B."/>
            <person name="Wiebenga A."/>
            <person name="Lubbers R.J."/>
            <person name="Gomes A.C."/>
            <person name="Macurrencykelacurrency M.R."/>
            <person name="Stajich J."/>
            <person name="Grigoriev I.V."/>
            <person name="Mortensen U.H."/>
            <person name="De Vries R.P."/>
            <person name="Baker S.E."/>
            <person name="Andersen M.R."/>
        </authorList>
    </citation>
    <scope>NUCLEOTIDE SEQUENCE [LARGE SCALE GENOMIC DNA]</scope>
    <source>
        <strain evidence="1 2">CBS 449.75</strain>
    </source>
</reference>
<name>A0ABR4LDZ9_9EURO</name>
<protein>
    <submittedName>
        <fullName evidence="1">Uncharacterized protein</fullName>
    </submittedName>
</protein>
<dbReference type="EMBL" id="JBFXLQ010000069">
    <property type="protein sequence ID" value="KAL2862349.1"/>
    <property type="molecule type" value="Genomic_DNA"/>
</dbReference>
<sequence length="172" mass="18791">MPFMEDSSPLVLTPSTEDSVMHEWEENSGVNANYSHSNREYSLIAELHWGMISSSLPSSVIAANYGRIESEIARAAARYEQGPPYEDGRSPGRDLIDLAAALERESNERLAGHGEVPVGPAESLRLTLERDVPGRDLRVNDQLRMMELLGLDPFASSGTHSALRRGGGEPST</sequence>
<dbReference type="RefSeq" id="XP_070881328.1">
    <property type="nucleotide sequence ID" value="XM_071026937.1"/>
</dbReference>
<dbReference type="GeneID" id="98142009"/>
<comment type="caution">
    <text evidence="1">The sequence shown here is derived from an EMBL/GenBank/DDBJ whole genome shotgun (WGS) entry which is preliminary data.</text>
</comment>